<proteinExistence type="predicted"/>
<feature type="domain" description="HTH marR-type" evidence="1">
    <location>
        <begin position="12"/>
        <end position="143"/>
    </location>
</feature>
<dbReference type="AlphaFoldDB" id="A0A1U9Z4V9"/>
<name>A0A1U9Z4V9_9HYPH</name>
<dbReference type="Gene3D" id="1.10.10.10">
    <property type="entry name" value="Winged helix-like DNA-binding domain superfamily/Winged helix DNA-binding domain"/>
    <property type="match status" value="1"/>
</dbReference>
<dbReference type="KEGG" id="mmed:Mame_03399"/>
<reference evidence="2 3" key="1">
    <citation type="submission" date="2017-03" db="EMBL/GenBank/DDBJ databases">
        <title>Foreign affairs: Plasmid Transfer between Roseobacters and Rhizobia.</title>
        <authorList>
            <person name="Bartling P."/>
            <person name="Bunk B."/>
            <person name="Overmann J."/>
            <person name="Brinkmann H."/>
            <person name="Petersen J."/>
        </authorList>
    </citation>
    <scope>NUCLEOTIDE SEQUENCE [LARGE SCALE GENOMIC DNA]</scope>
    <source>
        <strain evidence="2 3">MACL11</strain>
    </source>
</reference>
<dbReference type="eggNOG" id="COG1846">
    <property type="taxonomic scope" value="Bacteria"/>
</dbReference>
<dbReference type="InterPro" id="IPR039422">
    <property type="entry name" value="MarR/SlyA-like"/>
</dbReference>
<dbReference type="PROSITE" id="PS50995">
    <property type="entry name" value="HTH_MARR_2"/>
    <property type="match status" value="1"/>
</dbReference>
<evidence type="ECO:0000313" key="3">
    <source>
        <dbReference type="Proteomes" id="UP000191135"/>
    </source>
</evidence>
<dbReference type="Proteomes" id="UP000191135">
    <property type="component" value="Chromosome"/>
</dbReference>
<dbReference type="InterPro" id="IPR000835">
    <property type="entry name" value="HTH_MarR-typ"/>
</dbReference>
<gene>
    <name evidence="2" type="ORF">Mame_03399</name>
</gene>
<organism evidence="2 3">
    <name type="scientific">Martelella mediterranea DSM 17316</name>
    <dbReference type="NCBI Taxonomy" id="1122214"/>
    <lineage>
        <taxon>Bacteria</taxon>
        <taxon>Pseudomonadati</taxon>
        <taxon>Pseudomonadota</taxon>
        <taxon>Alphaproteobacteria</taxon>
        <taxon>Hyphomicrobiales</taxon>
        <taxon>Aurantimonadaceae</taxon>
        <taxon>Martelella</taxon>
    </lineage>
</organism>
<dbReference type="PANTHER" id="PTHR33164:SF105">
    <property type="entry name" value="TRANSCRIPTIONAL REPRESSOR PROTEIN-RELATED"/>
    <property type="match status" value="1"/>
</dbReference>
<dbReference type="InterPro" id="IPR036388">
    <property type="entry name" value="WH-like_DNA-bd_sf"/>
</dbReference>
<dbReference type="OrthoDB" id="2287011at2"/>
<dbReference type="GO" id="GO:0006950">
    <property type="term" value="P:response to stress"/>
    <property type="evidence" value="ECO:0007669"/>
    <property type="project" value="TreeGrafter"/>
</dbReference>
<keyword evidence="3" id="KW-1185">Reference proteome</keyword>
<dbReference type="SMART" id="SM00347">
    <property type="entry name" value="HTH_MARR"/>
    <property type="match status" value="1"/>
</dbReference>
<dbReference type="InterPro" id="IPR036390">
    <property type="entry name" value="WH_DNA-bd_sf"/>
</dbReference>
<dbReference type="PANTHER" id="PTHR33164">
    <property type="entry name" value="TRANSCRIPTIONAL REGULATOR, MARR FAMILY"/>
    <property type="match status" value="1"/>
</dbReference>
<dbReference type="SUPFAM" id="SSF46785">
    <property type="entry name" value="Winged helix' DNA-binding domain"/>
    <property type="match status" value="1"/>
</dbReference>
<accession>A0A1U9Z4V9</accession>
<dbReference type="Pfam" id="PF12802">
    <property type="entry name" value="MarR_2"/>
    <property type="match status" value="1"/>
</dbReference>
<dbReference type="RefSeq" id="WP_018066533.1">
    <property type="nucleotide sequence ID" value="NZ_AQWH01000024.1"/>
</dbReference>
<sequence length="144" mass="16073">MTWTKPTADDLSSCLILNTVKTARVLTRRYDNRLRPLELTVAQFSVLSVMRGNPGKSINALAERIAMDRSTLTRNIDLLIAKGLVVKTTAERGNGRICRLTDEGDRRLDAAIPLWREARDEMQAQLKDHDPVAYLDALARLAAA</sequence>
<evidence type="ECO:0000259" key="1">
    <source>
        <dbReference type="PROSITE" id="PS50995"/>
    </source>
</evidence>
<dbReference type="GO" id="GO:0003700">
    <property type="term" value="F:DNA-binding transcription factor activity"/>
    <property type="evidence" value="ECO:0007669"/>
    <property type="project" value="InterPro"/>
</dbReference>
<dbReference type="EMBL" id="CP020330">
    <property type="protein sequence ID" value="AQZ52706.1"/>
    <property type="molecule type" value="Genomic_DNA"/>
</dbReference>
<protein>
    <submittedName>
        <fullName evidence="2">Transcriptional regulator SlyA</fullName>
    </submittedName>
</protein>
<dbReference type="STRING" id="1122214.Mame_03399"/>
<evidence type="ECO:0000313" key="2">
    <source>
        <dbReference type="EMBL" id="AQZ52706.1"/>
    </source>
</evidence>